<evidence type="ECO:0000313" key="2">
    <source>
        <dbReference type="Proteomes" id="UP000442469"/>
    </source>
</evidence>
<organism evidence="1 2">
    <name type="scientific">Paenibacillus macerans</name>
    <name type="common">Bacillus macerans</name>
    <dbReference type="NCBI Taxonomy" id="44252"/>
    <lineage>
        <taxon>Bacteria</taxon>
        <taxon>Bacillati</taxon>
        <taxon>Bacillota</taxon>
        <taxon>Bacilli</taxon>
        <taxon>Bacillales</taxon>
        <taxon>Paenibacillaceae</taxon>
        <taxon>Paenibacillus</taxon>
    </lineage>
</organism>
<reference evidence="1 2" key="1">
    <citation type="submission" date="2019-11" db="EMBL/GenBank/DDBJ databases">
        <title>Draft genome sequences of five Paenibacillus species of dairy origin.</title>
        <authorList>
            <person name="Olajide A.M."/>
            <person name="Chen S."/>
            <person name="Lapointe G."/>
        </authorList>
    </citation>
    <scope>NUCLEOTIDE SEQUENCE [LARGE SCALE GENOMIC DNA]</scope>
    <source>
        <strain evidence="1 2">3CT49</strain>
    </source>
</reference>
<gene>
    <name evidence="1" type="ORF">GNQ08_06550</name>
</gene>
<name>A0A6N8EP39_PAEMA</name>
<dbReference type="RefSeq" id="WP_155619633.1">
    <property type="nucleotide sequence ID" value="NZ_BOSD01000007.1"/>
</dbReference>
<accession>A0A6N8EP39</accession>
<dbReference type="EMBL" id="WNZZ01000003">
    <property type="protein sequence ID" value="MUG22086.1"/>
    <property type="molecule type" value="Genomic_DNA"/>
</dbReference>
<protein>
    <submittedName>
        <fullName evidence="1">Uncharacterized protein</fullName>
    </submittedName>
</protein>
<dbReference type="AlphaFoldDB" id="A0A6N8EP39"/>
<sequence length="147" mass="16550">MELVKISQYTALRLEHARKAGISESRLLDAVNFRDPAVFREAETEDFTYGDIFNYAEEHGEPLQQALQHGYRMTFNTRSGLKIWLEEAFRLDSRSDFTVGEGRIEGLRLTEAQLGRLKQALAVNWVIASEQAAADGVEVSLCLRASA</sequence>
<proteinExistence type="predicted"/>
<comment type="caution">
    <text evidence="1">The sequence shown here is derived from an EMBL/GenBank/DDBJ whole genome shotgun (WGS) entry which is preliminary data.</text>
</comment>
<evidence type="ECO:0000313" key="1">
    <source>
        <dbReference type="EMBL" id="MUG22086.1"/>
    </source>
</evidence>
<dbReference type="Proteomes" id="UP000442469">
    <property type="component" value="Unassembled WGS sequence"/>
</dbReference>